<dbReference type="Pfam" id="PF00392">
    <property type="entry name" value="GntR"/>
    <property type="match status" value="1"/>
</dbReference>
<dbReference type="PANTHER" id="PTHR43537:SF44">
    <property type="entry name" value="GNTR FAMILY REGULATORY PROTEIN"/>
    <property type="match status" value="1"/>
</dbReference>
<keyword evidence="1" id="KW-0805">Transcription regulation</keyword>
<accession>A0A0R3MRV8</accession>
<dbReference type="SMART" id="SM00895">
    <property type="entry name" value="FCD"/>
    <property type="match status" value="1"/>
</dbReference>
<dbReference type="PRINTS" id="PR00035">
    <property type="entry name" value="HTHGNTR"/>
</dbReference>
<evidence type="ECO:0000259" key="5">
    <source>
        <dbReference type="PROSITE" id="PS50949"/>
    </source>
</evidence>
<dbReference type="Gene3D" id="1.20.120.530">
    <property type="entry name" value="GntR ligand-binding domain-like"/>
    <property type="match status" value="1"/>
</dbReference>
<evidence type="ECO:0000313" key="6">
    <source>
        <dbReference type="EMBL" id="KRR22577.1"/>
    </source>
</evidence>
<dbReference type="PROSITE" id="PS50949">
    <property type="entry name" value="HTH_GNTR"/>
    <property type="match status" value="1"/>
</dbReference>
<dbReference type="InterPro" id="IPR036390">
    <property type="entry name" value="WH_DNA-bd_sf"/>
</dbReference>
<dbReference type="CDD" id="cd07377">
    <property type="entry name" value="WHTH_GntR"/>
    <property type="match status" value="1"/>
</dbReference>
<evidence type="ECO:0000256" key="1">
    <source>
        <dbReference type="ARBA" id="ARBA00023015"/>
    </source>
</evidence>
<evidence type="ECO:0000256" key="4">
    <source>
        <dbReference type="SAM" id="MobiDB-lite"/>
    </source>
</evidence>
<dbReference type="AlphaFoldDB" id="A0A0R3MRV8"/>
<feature type="domain" description="HTH gntR-type" evidence="5">
    <location>
        <begin position="29"/>
        <end position="97"/>
    </location>
</feature>
<dbReference type="RefSeq" id="WP_057845136.1">
    <property type="nucleotide sequence ID" value="NZ_LLYA01000163.1"/>
</dbReference>
<dbReference type="Pfam" id="PF07729">
    <property type="entry name" value="FCD"/>
    <property type="match status" value="1"/>
</dbReference>
<name>A0A0R3MRV8_9BRAD</name>
<gene>
    <name evidence="6" type="ORF">CQ13_28625</name>
</gene>
<dbReference type="InterPro" id="IPR000524">
    <property type="entry name" value="Tscrpt_reg_HTH_GntR"/>
</dbReference>
<reference evidence="6 7" key="1">
    <citation type="submission" date="2014-03" db="EMBL/GenBank/DDBJ databases">
        <title>Bradyrhizobium valentinum sp. nov., isolated from effective nodules of Lupinus mariae-josephae, a lupine endemic of basic-lime soils in Eastern Spain.</title>
        <authorList>
            <person name="Duran D."/>
            <person name="Rey L."/>
            <person name="Navarro A."/>
            <person name="Busquets A."/>
            <person name="Imperial J."/>
            <person name="Ruiz-Argueso T."/>
        </authorList>
    </citation>
    <scope>NUCLEOTIDE SEQUENCE [LARGE SCALE GENOMIC DNA]</scope>
    <source>
        <strain evidence="6 7">Ro19</strain>
    </source>
</reference>
<dbReference type="OrthoDB" id="9028214at2"/>
<dbReference type="InterPro" id="IPR036388">
    <property type="entry name" value="WH-like_DNA-bd_sf"/>
</dbReference>
<dbReference type="InterPro" id="IPR008920">
    <property type="entry name" value="TF_FadR/GntR_C"/>
</dbReference>
<feature type="region of interest" description="Disordered" evidence="4">
    <location>
        <begin position="1"/>
        <end position="22"/>
    </location>
</feature>
<comment type="caution">
    <text evidence="6">The sequence shown here is derived from an EMBL/GenBank/DDBJ whole genome shotgun (WGS) entry which is preliminary data.</text>
</comment>
<keyword evidence="2" id="KW-0238">DNA-binding</keyword>
<organism evidence="6 7">
    <name type="scientific">Bradyrhizobium retamae</name>
    <dbReference type="NCBI Taxonomy" id="1300035"/>
    <lineage>
        <taxon>Bacteria</taxon>
        <taxon>Pseudomonadati</taxon>
        <taxon>Pseudomonadota</taxon>
        <taxon>Alphaproteobacteria</taxon>
        <taxon>Hyphomicrobiales</taxon>
        <taxon>Nitrobacteraceae</taxon>
        <taxon>Bradyrhizobium</taxon>
    </lineage>
</organism>
<dbReference type="SUPFAM" id="SSF46785">
    <property type="entry name" value="Winged helix' DNA-binding domain"/>
    <property type="match status" value="1"/>
</dbReference>
<protein>
    <submittedName>
        <fullName evidence="6">GntR family transcriptional regulator</fullName>
    </submittedName>
</protein>
<dbReference type="Proteomes" id="UP000052023">
    <property type="component" value="Unassembled WGS sequence"/>
</dbReference>
<dbReference type="SMART" id="SM00345">
    <property type="entry name" value="HTH_GNTR"/>
    <property type="match status" value="1"/>
</dbReference>
<evidence type="ECO:0000313" key="7">
    <source>
        <dbReference type="Proteomes" id="UP000052023"/>
    </source>
</evidence>
<sequence>MPAGHRAAVGSEQSLSAKRVKSAEKRLKPGRIHAVLTTLGREIAQEIIPAGAVLPPENDLEIRFGVGRGVIREAIKMLSGKGLVSVRPRHGTHVLPRRDWSLLDRDVLNWLVGQDKLDRDLLLAIQEVRSIIEPAAAALAATRATKQDRQRINAALAAMEASNNQASATAADKAFHLAILDATHNPVLQGFRGAIDTILSAVFVVAVDSIAGWFEDNLPNHAATARAIEEGDAKKARKAMEQVLGYTHSKLSRKNVGAVRRDARLSGTRSLRKA</sequence>
<evidence type="ECO:0000256" key="2">
    <source>
        <dbReference type="ARBA" id="ARBA00023125"/>
    </source>
</evidence>
<dbReference type="EMBL" id="LLYA01000163">
    <property type="protein sequence ID" value="KRR22577.1"/>
    <property type="molecule type" value="Genomic_DNA"/>
</dbReference>
<dbReference type="GO" id="GO:0003700">
    <property type="term" value="F:DNA-binding transcription factor activity"/>
    <property type="evidence" value="ECO:0007669"/>
    <property type="project" value="InterPro"/>
</dbReference>
<dbReference type="GO" id="GO:0003677">
    <property type="term" value="F:DNA binding"/>
    <property type="evidence" value="ECO:0007669"/>
    <property type="project" value="UniProtKB-KW"/>
</dbReference>
<dbReference type="InterPro" id="IPR011711">
    <property type="entry name" value="GntR_C"/>
</dbReference>
<dbReference type="Gene3D" id="1.10.10.10">
    <property type="entry name" value="Winged helix-like DNA-binding domain superfamily/Winged helix DNA-binding domain"/>
    <property type="match status" value="1"/>
</dbReference>
<evidence type="ECO:0000256" key="3">
    <source>
        <dbReference type="ARBA" id="ARBA00023163"/>
    </source>
</evidence>
<proteinExistence type="predicted"/>
<keyword evidence="3" id="KW-0804">Transcription</keyword>
<dbReference type="SUPFAM" id="SSF48008">
    <property type="entry name" value="GntR ligand-binding domain-like"/>
    <property type="match status" value="1"/>
</dbReference>
<keyword evidence="7" id="KW-1185">Reference proteome</keyword>
<dbReference type="PANTHER" id="PTHR43537">
    <property type="entry name" value="TRANSCRIPTIONAL REGULATOR, GNTR FAMILY"/>
    <property type="match status" value="1"/>
</dbReference>